<dbReference type="InterPro" id="IPR052712">
    <property type="entry name" value="Acid_resist_chaperone_HdeD"/>
</dbReference>
<feature type="transmembrane region" description="Helical" evidence="1">
    <location>
        <begin position="47"/>
        <end position="67"/>
    </location>
</feature>
<dbReference type="EMBL" id="BMHZ01000004">
    <property type="protein sequence ID" value="GGH15215.1"/>
    <property type="molecule type" value="Genomic_DNA"/>
</dbReference>
<protein>
    <submittedName>
        <fullName evidence="3">Uncharacterized membrane protein HdeD (DUF308 family)</fullName>
    </submittedName>
</protein>
<organism evidence="3 4">
    <name type="scientific">Pedobacter zeae</name>
    <dbReference type="NCBI Taxonomy" id="1737356"/>
    <lineage>
        <taxon>Bacteria</taxon>
        <taxon>Pseudomonadati</taxon>
        <taxon>Bacteroidota</taxon>
        <taxon>Sphingobacteriia</taxon>
        <taxon>Sphingobacteriales</taxon>
        <taxon>Sphingobacteriaceae</taxon>
        <taxon>Pedobacter</taxon>
    </lineage>
</organism>
<reference evidence="3 4" key="3">
    <citation type="submission" date="2020-08" db="EMBL/GenBank/DDBJ databases">
        <title>Genomic Encyclopedia of Type Strains, Phase IV (KMG-IV): sequencing the most valuable type-strain genomes for metagenomic binning, comparative biology and taxonomic classification.</title>
        <authorList>
            <person name="Goeker M."/>
        </authorList>
    </citation>
    <scope>NUCLEOTIDE SEQUENCE [LARGE SCALE GENOMIC DNA]</scope>
    <source>
        <strain evidence="3 4">DSM 100774</strain>
    </source>
</reference>
<dbReference type="PANTHER" id="PTHR34989:SF1">
    <property type="entry name" value="PROTEIN HDED"/>
    <property type="match status" value="1"/>
</dbReference>
<dbReference type="AlphaFoldDB" id="A0A7W6KE78"/>
<comment type="caution">
    <text evidence="3">The sequence shown here is derived from an EMBL/GenBank/DDBJ whole genome shotgun (WGS) entry which is preliminary data.</text>
</comment>
<dbReference type="EMBL" id="JACIEF010000004">
    <property type="protein sequence ID" value="MBB4109962.1"/>
    <property type="molecule type" value="Genomic_DNA"/>
</dbReference>
<keyword evidence="5" id="KW-1185">Reference proteome</keyword>
<dbReference type="GO" id="GO:0005886">
    <property type="term" value="C:plasma membrane"/>
    <property type="evidence" value="ECO:0007669"/>
    <property type="project" value="TreeGrafter"/>
</dbReference>
<feature type="transmembrane region" description="Helical" evidence="1">
    <location>
        <begin position="87"/>
        <end position="111"/>
    </location>
</feature>
<dbReference type="Proteomes" id="UP000532273">
    <property type="component" value="Unassembled WGS sequence"/>
</dbReference>
<dbReference type="Proteomes" id="UP000642938">
    <property type="component" value="Unassembled WGS sequence"/>
</dbReference>
<proteinExistence type="predicted"/>
<evidence type="ECO:0000313" key="3">
    <source>
        <dbReference type="EMBL" id="MBB4109962.1"/>
    </source>
</evidence>
<evidence type="ECO:0000313" key="4">
    <source>
        <dbReference type="Proteomes" id="UP000532273"/>
    </source>
</evidence>
<reference evidence="5" key="2">
    <citation type="journal article" date="2019" name="Int. J. Syst. Evol. Microbiol.">
        <title>The Global Catalogue of Microorganisms (GCM) 10K type strain sequencing project: providing services to taxonomists for standard genome sequencing and annotation.</title>
        <authorList>
            <consortium name="The Broad Institute Genomics Platform"/>
            <consortium name="The Broad Institute Genome Sequencing Center for Infectious Disease"/>
            <person name="Wu L."/>
            <person name="Ma J."/>
        </authorList>
    </citation>
    <scope>NUCLEOTIDE SEQUENCE [LARGE SCALE GENOMIC DNA]</scope>
    <source>
        <strain evidence="5">CGMCC 1.15287</strain>
    </source>
</reference>
<accession>A0A7W6KE78</accession>
<evidence type="ECO:0000313" key="5">
    <source>
        <dbReference type="Proteomes" id="UP000642938"/>
    </source>
</evidence>
<feature type="transmembrane region" description="Helical" evidence="1">
    <location>
        <begin position="15"/>
        <end position="35"/>
    </location>
</feature>
<evidence type="ECO:0000313" key="2">
    <source>
        <dbReference type="EMBL" id="GGH15215.1"/>
    </source>
</evidence>
<sequence>MKHRSFNVIGYDTKYWWLLLTSGLLFMMLGGWIIISPEKSYFFLSQLLAIGMLATGFFEAIFSLFHINKIRDWQWIFAGGLLDALLGTYVLNFPILTMIIMPAVIGIWMLIRGFMTISAPLTIKALGIRDWAWLLFTSMLLIFPSLVILIDPFVGLVNFVKLTGVAFILSGLFRIYFSQRLRRLKTVHRQLKKRKKHLDYDHNFG</sequence>
<keyword evidence="1" id="KW-1133">Transmembrane helix</keyword>
<keyword evidence="1" id="KW-0812">Transmembrane</keyword>
<evidence type="ECO:0000256" key="1">
    <source>
        <dbReference type="SAM" id="Phobius"/>
    </source>
</evidence>
<reference evidence="2" key="1">
    <citation type="journal article" date="2014" name="Int. J. Syst. Evol. Microbiol.">
        <title>Complete genome of a new Firmicutes species belonging to the dominant human colonic microbiota ('Ruminococcus bicirculans') reveals two chromosomes and a selective capacity to utilize plant glucans.</title>
        <authorList>
            <consortium name="NISC Comparative Sequencing Program"/>
            <person name="Wegmann U."/>
            <person name="Louis P."/>
            <person name="Goesmann A."/>
            <person name="Henrissat B."/>
            <person name="Duncan S.H."/>
            <person name="Flint H.J."/>
        </authorList>
    </citation>
    <scope>NUCLEOTIDE SEQUENCE</scope>
    <source>
        <strain evidence="2">CGMCC 1.15287</strain>
    </source>
</reference>
<dbReference type="PANTHER" id="PTHR34989">
    <property type="entry name" value="PROTEIN HDED"/>
    <property type="match status" value="1"/>
</dbReference>
<dbReference type="RefSeq" id="WP_183767437.1">
    <property type="nucleotide sequence ID" value="NZ_BMHZ01000004.1"/>
</dbReference>
<name>A0A7W6KE78_9SPHI</name>
<feature type="transmembrane region" description="Helical" evidence="1">
    <location>
        <begin position="131"/>
        <end position="150"/>
    </location>
</feature>
<reference evidence="2" key="4">
    <citation type="submission" date="2024-05" db="EMBL/GenBank/DDBJ databases">
        <authorList>
            <person name="Sun Q."/>
            <person name="Zhou Y."/>
        </authorList>
    </citation>
    <scope>NUCLEOTIDE SEQUENCE</scope>
    <source>
        <strain evidence="2">CGMCC 1.15287</strain>
    </source>
</reference>
<feature type="transmembrane region" description="Helical" evidence="1">
    <location>
        <begin position="156"/>
        <end position="177"/>
    </location>
</feature>
<gene>
    <name evidence="2" type="ORF">GCM10007422_37110</name>
    <name evidence="3" type="ORF">GGQ60_003990</name>
</gene>
<dbReference type="InterPro" id="IPR005325">
    <property type="entry name" value="DUF308_memb"/>
</dbReference>
<dbReference type="Pfam" id="PF03729">
    <property type="entry name" value="DUF308"/>
    <property type="match status" value="2"/>
</dbReference>
<keyword evidence="1" id="KW-0472">Membrane</keyword>